<dbReference type="PROSITE" id="PS50192">
    <property type="entry name" value="T_SNARE"/>
    <property type="match status" value="1"/>
</dbReference>
<comment type="caution">
    <text evidence="15">The sequence shown here is derived from an EMBL/GenBank/DDBJ whole genome shotgun (WGS) entry which is preliminary data.</text>
</comment>
<dbReference type="NCBIfam" id="TIGR00229">
    <property type="entry name" value="sensory_box"/>
    <property type="match status" value="1"/>
</dbReference>
<evidence type="ECO:0000256" key="1">
    <source>
        <dbReference type="ARBA" id="ARBA00004429"/>
    </source>
</evidence>
<dbReference type="PROSITE" id="PS50112">
    <property type="entry name" value="PAS"/>
    <property type="match status" value="1"/>
</dbReference>
<dbReference type="InterPro" id="IPR000014">
    <property type="entry name" value="PAS"/>
</dbReference>
<dbReference type="GO" id="GO:0052131">
    <property type="term" value="P:positive aerotaxis"/>
    <property type="evidence" value="ECO:0007669"/>
    <property type="project" value="UniProtKB-ARBA"/>
</dbReference>
<dbReference type="SUPFAM" id="SSF58104">
    <property type="entry name" value="Methyl-accepting chemotaxis protein (MCP) signaling domain"/>
    <property type="match status" value="1"/>
</dbReference>
<keyword evidence="16" id="KW-1185">Reference proteome</keyword>
<keyword evidence="9 11" id="KW-0807">Transducer</keyword>
<evidence type="ECO:0000259" key="12">
    <source>
        <dbReference type="PROSITE" id="PS50111"/>
    </source>
</evidence>
<dbReference type="Gene3D" id="1.10.287.950">
    <property type="entry name" value="Methyl-accepting chemotaxis protein"/>
    <property type="match status" value="1"/>
</dbReference>
<evidence type="ECO:0000256" key="7">
    <source>
        <dbReference type="ARBA" id="ARBA00022989"/>
    </source>
</evidence>
<dbReference type="InterPro" id="IPR013655">
    <property type="entry name" value="PAS_fold_3"/>
</dbReference>
<evidence type="ECO:0000256" key="2">
    <source>
        <dbReference type="ARBA" id="ARBA00022475"/>
    </source>
</evidence>
<feature type="domain" description="Methyl-accepting transducer" evidence="12">
    <location>
        <begin position="248"/>
        <end position="484"/>
    </location>
</feature>
<dbReference type="InterPro" id="IPR035965">
    <property type="entry name" value="PAS-like_dom_sf"/>
</dbReference>
<dbReference type="InterPro" id="IPR004089">
    <property type="entry name" value="MCPsignal_dom"/>
</dbReference>
<keyword evidence="7" id="KW-1133">Transmembrane helix</keyword>
<evidence type="ECO:0000256" key="9">
    <source>
        <dbReference type="ARBA" id="ARBA00023224"/>
    </source>
</evidence>
<feature type="domain" description="T-SNARE coiled-coil homology" evidence="14">
    <location>
        <begin position="435"/>
        <end position="497"/>
    </location>
</feature>
<reference evidence="15 16" key="1">
    <citation type="submission" date="2018-07" db="EMBL/GenBank/DDBJ databases">
        <title>Motiliproteus coralliicola sp. nov., a bacterium isolated from Coral.</title>
        <authorList>
            <person name="Wang G."/>
        </authorList>
    </citation>
    <scope>NUCLEOTIDE SEQUENCE [LARGE SCALE GENOMIC DNA]</scope>
    <source>
        <strain evidence="15 16">C34</strain>
    </source>
</reference>
<evidence type="ECO:0000256" key="11">
    <source>
        <dbReference type="PROSITE-ProRule" id="PRU00284"/>
    </source>
</evidence>
<gene>
    <name evidence="15" type="ORF">DV711_17650</name>
</gene>
<organism evidence="15 16">
    <name type="scientific">Motiliproteus coralliicola</name>
    <dbReference type="NCBI Taxonomy" id="2283196"/>
    <lineage>
        <taxon>Bacteria</taxon>
        <taxon>Pseudomonadati</taxon>
        <taxon>Pseudomonadota</taxon>
        <taxon>Gammaproteobacteria</taxon>
        <taxon>Oceanospirillales</taxon>
        <taxon>Oceanospirillaceae</taxon>
        <taxon>Motiliproteus</taxon>
    </lineage>
</organism>
<comment type="subcellular location">
    <subcellularLocation>
        <location evidence="1">Cell inner membrane</location>
        <topology evidence="1">Multi-pass membrane protein</topology>
    </subcellularLocation>
</comment>
<comment type="similarity">
    <text evidence="10">Belongs to the methyl-accepting chemotaxis (MCP) protein family.</text>
</comment>
<dbReference type="SMART" id="SM00091">
    <property type="entry name" value="PAS"/>
    <property type="match status" value="1"/>
</dbReference>
<dbReference type="EMBL" id="QQOH01000005">
    <property type="protein sequence ID" value="RDE18473.1"/>
    <property type="molecule type" value="Genomic_DNA"/>
</dbReference>
<dbReference type="Pfam" id="PF08447">
    <property type="entry name" value="PAS_3"/>
    <property type="match status" value="1"/>
</dbReference>
<keyword evidence="3" id="KW-0488">Methylation</keyword>
<evidence type="ECO:0000256" key="3">
    <source>
        <dbReference type="ARBA" id="ARBA00022481"/>
    </source>
</evidence>
<evidence type="ECO:0000259" key="13">
    <source>
        <dbReference type="PROSITE" id="PS50112"/>
    </source>
</evidence>
<dbReference type="Pfam" id="PF00015">
    <property type="entry name" value="MCPsignal"/>
    <property type="match status" value="1"/>
</dbReference>
<evidence type="ECO:0000256" key="6">
    <source>
        <dbReference type="ARBA" id="ARBA00022692"/>
    </source>
</evidence>
<keyword evidence="8" id="KW-0472">Membrane</keyword>
<protein>
    <submittedName>
        <fullName evidence="15">PAS domain S-box protein</fullName>
    </submittedName>
</protein>
<dbReference type="SMART" id="SM00283">
    <property type="entry name" value="MA"/>
    <property type="match status" value="1"/>
</dbReference>
<keyword evidence="2" id="KW-1003">Cell membrane</keyword>
<feature type="domain" description="PAS" evidence="13">
    <location>
        <begin position="11"/>
        <end position="60"/>
    </location>
</feature>
<evidence type="ECO:0000313" key="16">
    <source>
        <dbReference type="Proteomes" id="UP000253769"/>
    </source>
</evidence>
<dbReference type="InterPro" id="IPR000727">
    <property type="entry name" value="T_SNARE_dom"/>
</dbReference>
<dbReference type="CDD" id="cd11386">
    <property type="entry name" value="MCP_signal"/>
    <property type="match status" value="1"/>
</dbReference>
<dbReference type="FunFam" id="1.10.287.950:FF:000001">
    <property type="entry name" value="Methyl-accepting chemotaxis sensory transducer"/>
    <property type="match status" value="1"/>
</dbReference>
<dbReference type="GO" id="GO:0005886">
    <property type="term" value="C:plasma membrane"/>
    <property type="evidence" value="ECO:0007669"/>
    <property type="project" value="UniProtKB-SubCell"/>
</dbReference>
<keyword evidence="4" id="KW-0145">Chemotaxis</keyword>
<proteinExistence type="inferred from homology"/>
<sequence length="522" mass="56755">MRTNLPVTQKERLFDTEQRIISTTNLEGRITSINQAFIDISGYEEQELLGQPHNIVRHPDMPPEAYKDMWHCLKQKQAWMGLVKNRCKNGDHYWVNAYVTPIYNGKEVVGYQSVRTRPARRYVESADRLYRSLANSGAPYGFKLPLTTLEVVGVSTLILAVAAIPSLQASPLGWIIAVATALGLSAGLRQWLRRPLRQLRANNSAMKEVRRLACLAYCGRADEASGIEVAIQALRSQQATLVQLIQHSAGVLEQQMDSLNQSSEQNVHNVSLQTNELGLLASSVTQMSASIQEVAGNAQRCADSARQANNEVDQGNQLVATAVGAVESLADEVKAAVNLIQQLQHDAEQISSIIGVINSIAEQTNLLALNAAIEAARAGESGRGFAVVADEVRSLASRTQSSTMEIEAMITALQKRVNDVVATMDSSQSYADTTRQSAQHVDTALSQIAGLIQTLSDMSVQIAAATEQQSNVTEEISRNLTQINDSAGSISSSVQASSAAGKELAEVMQELKSTVIYFQQRH</sequence>
<accession>A0A369WAZ5</accession>
<dbReference type="CDD" id="cd00130">
    <property type="entry name" value="PAS"/>
    <property type="match status" value="1"/>
</dbReference>
<dbReference type="PROSITE" id="PS50111">
    <property type="entry name" value="CHEMOTAXIS_TRANSDUC_2"/>
    <property type="match status" value="1"/>
</dbReference>
<name>A0A369WAZ5_9GAMM</name>
<dbReference type="GO" id="GO:0007165">
    <property type="term" value="P:signal transduction"/>
    <property type="evidence" value="ECO:0007669"/>
    <property type="project" value="UniProtKB-KW"/>
</dbReference>
<dbReference type="Proteomes" id="UP000253769">
    <property type="component" value="Unassembled WGS sequence"/>
</dbReference>
<evidence type="ECO:0000256" key="8">
    <source>
        <dbReference type="ARBA" id="ARBA00023136"/>
    </source>
</evidence>
<evidence type="ECO:0000256" key="4">
    <source>
        <dbReference type="ARBA" id="ARBA00022500"/>
    </source>
</evidence>
<evidence type="ECO:0000313" key="15">
    <source>
        <dbReference type="EMBL" id="RDE18473.1"/>
    </source>
</evidence>
<dbReference type="PANTHER" id="PTHR32089">
    <property type="entry name" value="METHYL-ACCEPTING CHEMOTAXIS PROTEIN MCPB"/>
    <property type="match status" value="1"/>
</dbReference>
<evidence type="ECO:0000256" key="10">
    <source>
        <dbReference type="ARBA" id="ARBA00029447"/>
    </source>
</evidence>
<dbReference type="AlphaFoldDB" id="A0A369WAZ5"/>
<dbReference type="OrthoDB" id="5675566at2"/>
<keyword evidence="6" id="KW-0812">Transmembrane</keyword>
<dbReference type="RefSeq" id="WP_114697051.1">
    <property type="nucleotide sequence ID" value="NZ_QQOH01000005.1"/>
</dbReference>
<evidence type="ECO:0000256" key="5">
    <source>
        <dbReference type="ARBA" id="ARBA00022519"/>
    </source>
</evidence>
<dbReference type="FunFam" id="3.30.450.20:FF:000046">
    <property type="entry name" value="Aerotaxis sensor receptor"/>
    <property type="match status" value="1"/>
</dbReference>
<keyword evidence="5" id="KW-0997">Cell inner membrane</keyword>
<dbReference type="Gene3D" id="3.30.450.20">
    <property type="entry name" value="PAS domain"/>
    <property type="match status" value="1"/>
</dbReference>
<evidence type="ECO:0000259" key="14">
    <source>
        <dbReference type="PROSITE" id="PS50192"/>
    </source>
</evidence>
<dbReference type="SUPFAM" id="SSF55785">
    <property type="entry name" value="PYP-like sensor domain (PAS domain)"/>
    <property type="match status" value="1"/>
</dbReference>
<dbReference type="PANTHER" id="PTHR32089:SF74">
    <property type="entry name" value="METHYL-ACCEPTING CHEMOTAXIS PROTEIN AER"/>
    <property type="match status" value="1"/>
</dbReference>